<evidence type="ECO:0000313" key="1">
    <source>
        <dbReference type="EMBL" id="KAK1143206.1"/>
    </source>
</evidence>
<reference evidence="1 2" key="1">
    <citation type="journal article" date="2023" name="ACS Omega">
        <title>Identification of the Neoaspergillic Acid Biosynthesis Gene Cluster by Establishing an In Vitro CRISPR-Ribonucleoprotein Genetic System in Aspergillus melleus.</title>
        <authorList>
            <person name="Yuan B."/>
            <person name="Grau M.F."/>
            <person name="Murata R.M."/>
            <person name="Torok T."/>
            <person name="Venkateswaran K."/>
            <person name="Stajich J.E."/>
            <person name="Wang C.C.C."/>
        </authorList>
    </citation>
    <scope>NUCLEOTIDE SEQUENCE [LARGE SCALE GENOMIC DNA]</scope>
    <source>
        <strain evidence="1 2">IMV 1140</strain>
    </source>
</reference>
<sequence>MFRNALRQSSRTVAAASATGRIASVRAAVPGPLSGASKQVRTYAAEAKAAPTEVSSILEQRIRGVQEEAGLAETGRVLSVGDGIARVHGMTNVQAEELVEFASGVKGMCMNLEAGQVGVVLFGSDRLVKEGETVKRTGEIVDVPVGPELLGRVVDALGNPIDGKGPTNTKTKSRAQLKAPGILPRRSVNQPVQTGMKCVDSMVPIGRGQRELIIGDRQTGKTAVALDAMLNQKRWNSTSDEAKKLYCIYVAVGQKRSTVAQLVKTLEENDAMKYSIVVAATASEAAPLQYLAPFTGCAMGEWFRDNGRHAVIIYDDLSKQAVAYRQMSLLLRRPPGREAYPGDVFYLHSRLLERAAKMNDKHGGGSLTALPVIETQGGDVSAYIPTNVISITDGQIFLESELFYKGIRPAINVGLSVSRVGSAAQVKAMKQVAGSLKLFLAQYREVAAFAQFGSDLDATTKQTLARGERLTELLKQKQYSPMAVSDMVPLIFAGVNGFLDQIPVAKILQWESDILAHLKSNHPEIQATIEKEGQVSKELENQLREVIGAFNKSFNA</sequence>
<gene>
    <name evidence="1" type="primary">ATP1</name>
    <name evidence="1" type="ORF">N8T08_006904</name>
</gene>
<protein>
    <submittedName>
        <fullName evidence="1">Alpha subunit of the F1 sector of mitochondrial F1F0 ATP synthase</fullName>
    </submittedName>
</protein>
<name>A0ACC3AZG8_9EURO</name>
<proteinExistence type="predicted"/>
<accession>A0ACC3AZG8</accession>
<dbReference type="EMBL" id="JAOPJF010000042">
    <property type="protein sequence ID" value="KAK1143206.1"/>
    <property type="molecule type" value="Genomic_DNA"/>
</dbReference>
<dbReference type="Proteomes" id="UP001177260">
    <property type="component" value="Unassembled WGS sequence"/>
</dbReference>
<comment type="caution">
    <text evidence="1">The sequence shown here is derived from an EMBL/GenBank/DDBJ whole genome shotgun (WGS) entry which is preliminary data.</text>
</comment>
<organism evidence="1 2">
    <name type="scientific">Aspergillus melleus</name>
    <dbReference type="NCBI Taxonomy" id="138277"/>
    <lineage>
        <taxon>Eukaryota</taxon>
        <taxon>Fungi</taxon>
        <taxon>Dikarya</taxon>
        <taxon>Ascomycota</taxon>
        <taxon>Pezizomycotina</taxon>
        <taxon>Eurotiomycetes</taxon>
        <taxon>Eurotiomycetidae</taxon>
        <taxon>Eurotiales</taxon>
        <taxon>Aspergillaceae</taxon>
        <taxon>Aspergillus</taxon>
        <taxon>Aspergillus subgen. Circumdati</taxon>
    </lineage>
</organism>
<evidence type="ECO:0000313" key="2">
    <source>
        <dbReference type="Proteomes" id="UP001177260"/>
    </source>
</evidence>
<keyword evidence="2" id="KW-1185">Reference proteome</keyword>